<dbReference type="Proteomes" id="UP000663825">
    <property type="component" value="Unassembled WGS sequence"/>
</dbReference>
<reference evidence="1" key="1">
    <citation type="submission" date="2021-02" db="EMBL/GenBank/DDBJ databases">
        <authorList>
            <person name="Nowell W R."/>
        </authorList>
    </citation>
    <scope>NUCLEOTIDE SEQUENCE</scope>
</reference>
<dbReference type="InterPro" id="IPR017380">
    <property type="entry name" value="Hist_AcTrfase_B-typ_cat-su"/>
</dbReference>
<dbReference type="SUPFAM" id="SSF55729">
    <property type="entry name" value="Acyl-CoA N-acyltransferases (Nat)"/>
    <property type="match status" value="1"/>
</dbReference>
<dbReference type="OrthoDB" id="10253098at2759"/>
<dbReference type="GO" id="GO:0000781">
    <property type="term" value="C:chromosome, telomeric region"/>
    <property type="evidence" value="ECO:0007669"/>
    <property type="project" value="GOC"/>
</dbReference>
<protein>
    <submittedName>
        <fullName evidence="1">Uncharacterized protein</fullName>
    </submittedName>
</protein>
<dbReference type="Gene3D" id="3.40.630.30">
    <property type="match status" value="1"/>
</dbReference>
<dbReference type="InterPro" id="IPR016181">
    <property type="entry name" value="Acyl_CoA_acyltransferase"/>
</dbReference>
<evidence type="ECO:0000313" key="2">
    <source>
        <dbReference type="EMBL" id="CAF4268020.1"/>
    </source>
</evidence>
<evidence type="ECO:0000313" key="3">
    <source>
        <dbReference type="Proteomes" id="UP000663825"/>
    </source>
</evidence>
<dbReference type="Proteomes" id="UP000663873">
    <property type="component" value="Unassembled WGS sequence"/>
</dbReference>
<dbReference type="GO" id="GO:0004402">
    <property type="term" value="F:histone acetyltransferase activity"/>
    <property type="evidence" value="ECO:0007669"/>
    <property type="project" value="InterPro"/>
</dbReference>
<organism evidence="1 3">
    <name type="scientific">Rotaria socialis</name>
    <dbReference type="NCBI Taxonomy" id="392032"/>
    <lineage>
        <taxon>Eukaryota</taxon>
        <taxon>Metazoa</taxon>
        <taxon>Spiralia</taxon>
        <taxon>Gnathifera</taxon>
        <taxon>Rotifera</taxon>
        <taxon>Eurotatoria</taxon>
        <taxon>Bdelloidea</taxon>
        <taxon>Philodinida</taxon>
        <taxon>Philodinidae</taxon>
        <taxon>Rotaria</taxon>
    </lineage>
</organism>
<evidence type="ECO:0000313" key="1">
    <source>
        <dbReference type="EMBL" id="CAF3432154.1"/>
    </source>
</evidence>
<gene>
    <name evidence="1" type="ORF">TIS948_LOCUS30436</name>
    <name evidence="2" type="ORF">UJA718_LOCUS10590</name>
</gene>
<dbReference type="AlphaFoldDB" id="A0A818CM45"/>
<dbReference type="GO" id="GO:0031509">
    <property type="term" value="P:subtelomeric heterochromatin formation"/>
    <property type="evidence" value="ECO:0007669"/>
    <property type="project" value="InterPro"/>
</dbReference>
<dbReference type="GO" id="GO:0005634">
    <property type="term" value="C:nucleus"/>
    <property type="evidence" value="ECO:0007669"/>
    <property type="project" value="InterPro"/>
</dbReference>
<dbReference type="EMBL" id="CAJOBP010001252">
    <property type="protein sequence ID" value="CAF4268020.1"/>
    <property type="molecule type" value="Genomic_DNA"/>
</dbReference>
<evidence type="ECO:0000313" key="4">
    <source>
        <dbReference type="Proteomes" id="UP000663873"/>
    </source>
</evidence>
<proteinExistence type="predicted"/>
<dbReference type="EMBL" id="CAJNXB010005623">
    <property type="protein sequence ID" value="CAF3432154.1"/>
    <property type="molecule type" value="Genomic_DNA"/>
</dbReference>
<dbReference type="PANTHER" id="PTHR12046">
    <property type="entry name" value="HISTONE ACETYLTRANSFERASE TYPE B CATALYTIC SUBUNIT"/>
    <property type="match status" value="1"/>
</dbReference>
<accession>A0A818CM45</accession>
<name>A0A818CM45_9BILA</name>
<sequence>MSIYVDMGKFEATKTLIHTDSIASCHVLLLDGLYYVVPFAYMHHNSYAIATNRIANDLKSLLGSLMDKLCTSVGNIMKKPIKLKNFNDLRLFIFGGAIYEEDHEREAYSLLINPSASMYEHLATILDTNGINFYHKLLNRTVILKAITYEAPSASDEEDDAASKDLLVAQCECNGTDLDFAYMRFHMLSTKEDQYQWKLKEEEIQKTKDEIGTRRKELAALNTALSLMPARSLFVSSSSSSSSSAISKLNNDNQYSPFGELLFSCKLKGQESSPFFISRVNHNHDSLNHSKFFDWDIRLTASLVFCIDNVSIIDNNNMNLITYLIYQQYQNDNGQTRYASIGFTTLHLYYAYPDKKRARISHIIVLPPYQRKAENPTNGFIALRDLVLLELCHNLLPDLFSKESIIKITRLTQEMINQARDQQTRRVHEICLLQSITDDDKKQMKQFRLIVKRRIFVSLQIKYFFQLR</sequence>
<comment type="caution">
    <text evidence="1">The sequence shown here is derived from an EMBL/GenBank/DDBJ whole genome shotgun (WGS) entry which is preliminary data.</text>
</comment>
<keyword evidence="4" id="KW-1185">Reference proteome</keyword>